<evidence type="ECO:0000256" key="6">
    <source>
        <dbReference type="HAMAP-Rule" id="MF_00963"/>
    </source>
</evidence>
<dbReference type="CDD" id="cd06171">
    <property type="entry name" value="Sigma70_r4"/>
    <property type="match status" value="1"/>
</dbReference>
<dbReference type="NCBIfam" id="TIGR02937">
    <property type="entry name" value="sigma70-ECF"/>
    <property type="match status" value="1"/>
</dbReference>
<dbReference type="FunFam" id="1.10.10.10:FF:000004">
    <property type="entry name" value="RNA polymerase sigma factor SigA"/>
    <property type="match status" value="1"/>
</dbReference>
<dbReference type="Gene3D" id="1.10.10.10">
    <property type="entry name" value="Winged helix-like DNA-binding domain superfamily/Winged helix DNA-binding domain"/>
    <property type="match status" value="2"/>
</dbReference>
<dbReference type="SUPFAM" id="SSF88946">
    <property type="entry name" value="Sigma2 domain of RNA polymerase sigma factors"/>
    <property type="match status" value="1"/>
</dbReference>
<accession>A0A0X8F5L8</accession>
<dbReference type="GO" id="GO:0016987">
    <property type="term" value="F:sigma factor activity"/>
    <property type="evidence" value="ECO:0007669"/>
    <property type="project" value="UniProtKB-UniRule"/>
</dbReference>
<dbReference type="InterPro" id="IPR036388">
    <property type="entry name" value="WH-like_DNA-bd_sf"/>
</dbReference>
<dbReference type="STRING" id="46677.AWM79_00670"/>
<dbReference type="InterPro" id="IPR007627">
    <property type="entry name" value="RNA_pol_sigma70_r2"/>
</dbReference>
<dbReference type="InterPro" id="IPR007127">
    <property type="entry name" value="RNA_pol_sigma_70_r1_1"/>
</dbReference>
<dbReference type="NCBIfam" id="TIGR02393">
    <property type="entry name" value="RpoD_Cterm"/>
    <property type="match status" value="1"/>
</dbReference>
<dbReference type="InterPro" id="IPR009042">
    <property type="entry name" value="RNA_pol_sigma70_r1_2"/>
</dbReference>
<proteinExistence type="inferred from homology"/>
<keyword evidence="1 6" id="KW-0963">Cytoplasm</keyword>
<evidence type="ECO:0000256" key="5">
    <source>
        <dbReference type="ARBA" id="ARBA00023163"/>
    </source>
</evidence>
<dbReference type="GO" id="GO:0003677">
    <property type="term" value="F:DNA binding"/>
    <property type="evidence" value="ECO:0007669"/>
    <property type="project" value="UniProtKB-UniRule"/>
</dbReference>
<keyword evidence="2 6" id="KW-0805">Transcription regulation</keyword>
<organism evidence="10 11">
    <name type="scientific">Pseudomonas agarici</name>
    <dbReference type="NCBI Taxonomy" id="46677"/>
    <lineage>
        <taxon>Bacteria</taxon>
        <taxon>Pseudomonadati</taxon>
        <taxon>Pseudomonadota</taxon>
        <taxon>Gammaproteobacteria</taxon>
        <taxon>Pseudomonadales</taxon>
        <taxon>Pseudomonadaceae</taxon>
        <taxon>Pseudomonas</taxon>
    </lineage>
</organism>
<dbReference type="InterPro" id="IPR050239">
    <property type="entry name" value="Sigma-70_RNA_pol_init_factors"/>
</dbReference>
<dbReference type="Gene3D" id="1.10.220.120">
    <property type="entry name" value="Sigma-70 factor, region 1.1"/>
    <property type="match status" value="1"/>
</dbReference>
<dbReference type="FunFam" id="1.10.10.10:FF:000002">
    <property type="entry name" value="RNA polymerase sigma factor SigA"/>
    <property type="match status" value="1"/>
</dbReference>
<keyword evidence="5 6" id="KW-0804">Transcription</keyword>
<dbReference type="InterPro" id="IPR028630">
    <property type="entry name" value="Sigma70_RpoD"/>
</dbReference>
<keyword evidence="4 6" id="KW-0238">DNA-binding</keyword>
<comment type="function">
    <text evidence="6">Sigma factors are initiation factors that promote the attachment of RNA polymerase to specific initiation sites and are then released. This sigma factor is the primary sigma factor during exponential growth.</text>
</comment>
<dbReference type="FunFam" id="1.10.220.120:FF:000001">
    <property type="entry name" value="RNA polymerase sigma factor RpoD"/>
    <property type="match status" value="1"/>
</dbReference>
<reference evidence="10 11" key="1">
    <citation type="submission" date="2016-01" db="EMBL/GenBank/DDBJ databases">
        <authorList>
            <person name="McClelland M."/>
            <person name="Jain A."/>
            <person name="Saraogi P."/>
            <person name="Mendelson R."/>
            <person name="Westerman R."/>
            <person name="SanMiguel P."/>
            <person name="Csonka L."/>
        </authorList>
    </citation>
    <scope>NUCLEOTIDE SEQUENCE [LARGE SCALE GENOMIC DNA]</scope>
    <source>
        <strain evidence="10 11">NCPPB 2472</strain>
    </source>
</reference>
<protein>
    <recommendedName>
        <fullName evidence="6">RNA polymerase sigma factor RpoD</fullName>
    </recommendedName>
    <alternativeName>
        <fullName evidence="6">Sigma-70</fullName>
    </alternativeName>
</protein>
<dbReference type="InterPro" id="IPR014284">
    <property type="entry name" value="RNA_pol_sigma-70_dom"/>
</dbReference>
<dbReference type="PRINTS" id="PR00046">
    <property type="entry name" value="SIGMA70FCT"/>
</dbReference>
<gene>
    <name evidence="6" type="primary">rpoD</name>
    <name evidence="10" type="ORF">AWM79_00670</name>
</gene>
<dbReference type="Pfam" id="PF04546">
    <property type="entry name" value="Sigma70_ner"/>
    <property type="match status" value="1"/>
</dbReference>
<dbReference type="PANTHER" id="PTHR30603">
    <property type="entry name" value="RNA POLYMERASE SIGMA FACTOR RPO"/>
    <property type="match status" value="1"/>
</dbReference>
<feature type="domain" description="RNA polymerase sigma-70" evidence="9">
    <location>
        <begin position="574"/>
        <end position="600"/>
    </location>
</feature>
<dbReference type="Pfam" id="PF04539">
    <property type="entry name" value="Sigma70_r3"/>
    <property type="match status" value="1"/>
</dbReference>
<dbReference type="PROSITE" id="PS00715">
    <property type="entry name" value="SIGMA70_1"/>
    <property type="match status" value="1"/>
</dbReference>
<dbReference type="InterPro" id="IPR007624">
    <property type="entry name" value="RNA_pol_sigma70_r3"/>
</dbReference>
<evidence type="ECO:0000313" key="11">
    <source>
        <dbReference type="Proteomes" id="UP000063229"/>
    </source>
</evidence>
<keyword evidence="11" id="KW-1185">Reference proteome</keyword>
<dbReference type="InterPro" id="IPR013325">
    <property type="entry name" value="RNA_pol_sigma_r2"/>
</dbReference>
<comment type="similarity">
    <text evidence="6">Belongs to the sigma-70 factor family. RpoD/SigA subfamily.</text>
</comment>
<evidence type="ECO:0000256" key="1">
    <source>
        <dbReference type="ARBA" id="ARBA00022490"/>
    </source>
</evidence>
<dbReference type="InterPro" id="IPR007630">
    <property type="entry name" value="RNA_pol_sigma70_r4"/>
</dbReference>
<dbReference type="Gene3D" id="1.10.601.10">
    <property type="entry name" value="RNA Polymerase Primary Sigma Factor"/>
    <property type="match status" value="1"/>
</dbReference>
<keyword evidence="3 6" id="KW-0731">Sigma factor</keyword>
<evidence type="ECO:0000256" key="2">
    <source>
        <dbReference type="ARBA" id="ARBA00023015"/>
    </source>
</evidence>
<evidence type="ECO:0000259" key="8">
    <source>
        <dbReference type="PROSITE" id="PS00715"/>
    </source>
</evidence>
<feature type="DNA-binding region" description="H-T-H motif" evidence="6">
    <location>
        <begin position="575"/>
        <end position="594"/>
    </location>
</feature>
<dbReference type="GO" id="GO:0005737">
    <property type="term" value="C:cytoplasm"/>
    <property type="evidence" value="ECO:0007669"/>
    <property type="project" value="UniProtKB-SubCell"/>
</dbReference>
<dbReference type="RefSeq" id="WP_060781918.1">
    <property type="nucleotide sequence ID" value="NZ_CP014135.1"/>
</dbReference>
<dbReference type="KEGG" id="pagb:AWM79_00670"/>
<feature type="region of interest" description="Sigma-70 factor domain-3" evidence="6">
    <location>
        <begin position="460"/>
        <end position="536"/>
    </location>
</feature>
<feature type="compositionally biased region" description="Acidic residues" evidence="7">
    <location>
        <begin position="194"/>
        <end position="212"/>
    </location>
</feature>
<evidence type="ECO:0000259" key="9">
    <source>
        <dbReference type="PROSITE" id="PS00716"/>
    </source>
</evidence>
<dbReference type="PROSITE" id="PS00716">
    <property type="entry name" value="SIGMA70_2"/>
    <property type="match status" value="1"/>
</dbReference>
<dbReference type="AlphaFoldDB" id="A0A0X8F5L8"/>
<dbReference type="Pfam" id="PF04542">
    <property type="entry name" value="Sigma70_r2"/>
    <property type="match status" value="1"/>
</dbReference>
<evidence type="ECO:0000256" key="7">
    <source>
        <dbReference type="SAM" id="MobiDB-lite"/>
    </source>
</evidence>
<feature type="region of interest" description="Disordered" evidence="7">
    <location>
        <begin position="169"/>
        <end position="216"/>
    </location>
</feature>
<feature type="short sequence motif" description="Interaction with polymerase core subunit RpoC" evidence="6">
    <location>
        <begin position="405"/>
        <end position="408"/>
    </location>
</feature>
<evidence type="ECO:0000256" key="3">
    <source>
        <dbReference type="ARBA" id="ARBA00023082"/>
    </source>
</evidence>
<name>A0A0X8F5L8_PSEAA</name>
<feature type="region of interest" description="Sigma-70 factor domain-4" evidence="6">
    <location>
        <begin position="549"/>
        <end position="602"/>
    </location>
</feature>
<feature type="domain" description="RNA polymerase sigma-70" evidence="8">
    <location>
        <begin position="405"/>
        <end position="418"/>
    </location>
</feature>
<dbReference type="InterPro" id="IPR000943">
    <property type="entry name" value="RNA_pol_sigma70"/>
</dbReference>
<sequence>MSGKAQQQSRLKELISRGREQGYLTYAEVNDHLPEDISDPEQVEDIIRMINDMGINVFESAPDADALLLAEADTDEAAAEEAAAALAAVETDIGRTTDPVRMYMREMGTVELLTREGEIEIAKRIEEGIREVMGAIAHFPGTVEHILGEYTRVTTESGRLSDVLSGYIDPDDGVAPPAAEVPPPIDANAVKADDDSDDDEAEASDDEEEAESGPDPIIAAQRFGAVADQLEITTKALKKHGRHNKAAIAELLALAELFMPIKLVPKQFEALVERVRGALDRLRQQERAIMQLCVRDARMPRADFLRQFPGNEIDESWTAALAKGKSKYAEAIGRLQPDIVRCQQKLSALEAETGLTIAEIKDINRRMSIGEAKARRAKKEMVEANLRLVISIAKKYTNRGLQFLDLIQEGNIGLMKAVDKFEYRRGYKFSTYATWWIRQAITRSIADQARTIRIPVHMIETINKLNRISRQMLQEMGREPTPEELGERMEMPEDKIRKVLKIAKEPISMETPIGDDEDSHLGDFIEDSTMQSPIDVATVESLKEATREVLSGLTAREAKVLRMRFGIDMNTDHTLEEVGKQFDVTRERIRQIEAKALRKLRHPTRSEHLRSFLDE</sequence>
<dbReference type="GO" id="GO:0006352">
    <property type="term" value="P:DNA-templated transcription initiation"/>
    <property type="evidence" value="ECO:0007669"/>
    <property type="project" value="UniProtKB-UniRule"/>
</dbReference>
<evidence type="ECO:0000313" key="10">
    <source>
        <dbReference type="EMBL" id="AMB83900.1"/>
    </source>
</evidence>
<evidence type="ECO:0000256" key="4">
    <source>
        <dbReference type="ARBA" id="ARBA00023125"/>
    </source>
</evidence>
<dbReference type="InterPro" id="IPR013324">
    <property type="entry name" value="RNA_pol_sigma_r3/r4-like"/>
</dbReference>
<dbReference type="InterPro" id="IPR042189">
    <property type="entry name" value="RNA_pol_sigma_70_r1_1_sf"/>
</dbReference>
<dbReference type="HAMAP" id="MF_00963">
    <property type="entry name" value="Sigma70_RpoD_SigA"/>
    <property type="match status" value="1"/>
</dbReference>
<dbReference type="Pfam" id="PF03979">
    <property type="entry name" value="Sigma70_r1_1"/>
    <property type="match status" value="1"/>
</dbReference>
<dbReference type="Pfam" id="PF04545">
    <property type="entry name" value="Sigma70_r4"/>
    <property type="match status" value="1"/>
</dbReference>
<comment type="subunit">
    <text evidence="6">Interacts transiently with the RNA polymerase catalytic core.</text>
</comment>
<feature type="region of interest" description="Sigma-70 factor domain-2" evidence="6">
    <location>
        <begin position="381"/>
        <end position="451"/>
    </location>
</feature>
<dbReference type="SUPFAM" id="SSF88659">
    <property type="entry name" value="Sigma3 and sigma4 domains of RNA polymerase sigma factors"/>
    <property type="match status" value="2"/>
</dbReference>
<dbReference type="InterPro" id="IPR007631">
    <property type="entry name" value="RNA_pol_sigma_70_non-ess"/>
</dbReference>
<dbReference type="FunFam" id="1.10.601.10:FF:000002">
    <property type="entry name" value="RNA polymerase sigma factor RpoD"/>
    <property type="match status" value="1"/>
</dbReference>
<comment type="subcellular location">
    <subcellularLocation>
        <location evidence="6">Cytoplasm</location>
    </subcellularLocation>
</comment>
<dbReference type="Proteomes" id="UP000063229">
    <property type="component" value="Chromosome"/>
</dbReference>
<dbReference type="InterPro" id="IPR012760">
    <property type="entry name" value="RNA_pol_sigma_RpoD_C"/>
</dbReference>
<dbReference type="Pfam" id="PF00140">
    <property type="entry name" value="Sigma70_r1_2"/>
    <property type="match status" value="1"/>
</dbReference>
<dbReference type="PANTHER" id="PTHR30603:SF60">
    <property type="entry name" value="RNA POLYMERASE SIGMA FACTOR RPOD"/>
    <property type="match status" value="1"/>
</dbReference>
<dbReference type="EMBL" id="CP014135">
    <property type="protein sequence ID" value="AMB83900.1"/>
    <property type="molecule type" value="Genomic_DNA"/>
</dbReference>
<dbReference type="NCBIfam" id="NF004208">
    <property type="entry name" value="PRK05658.1"/>
    <property type="match status" value="1"/>
</dbReference>